<protein>
    <submittedName>
        <fullName evidence="2">Uncharacterized protein</fullName>
    </submittedName>
</protein>
<evidence type="ECO:0000313" key="2">
    <source>
        <dbReference type="EMBL" id="VVC42130.1"/>
    </source>
</evidence>
<name>A0A5E4NEP7_9HEMI</name>
<dbReference type="AlphaFoldDB" id="A0A5E4NEP7"/>
<organism evidence="2 3">
    <name type="scientific">Cinara cedri</name>
    <dbReference type="NCBI Taxonomy" id="506608"/>
    <lineage>
        <taxon>Eukaryota</taxon>
        <taxon>Metazoa</taxon>
        <taxon>Ecdysozoa</taxon>
        <taxon>Arthropoda</taxon>
        <taxon>Hexapoda</taxon>
        <taxon>Insecta</taxon>
        <taxon>Pterygota</taxon>
        <taxon>Neoptera</taxon>
        <taxon>Paraneoptera</taxon>
        <taxon>Hemiptera</taxon>
        <taxon>Sternorrhyncha</taxon>
        <taxon>Aphidomorpha</taxon>
        <taxon>Aphidoidea</taxon>
        <taxon>Aphididae</taxon>
        <taxon>Lachninae</taxon>
        <taxon>Cinara</taxon>
    </lineage>
</organism>
<feature type="region of interest" description="Disordered" evidence="1">
    <location>
        <begin position="32"/>
        <end position="54"/>
    </location>
</feature>
<dbReference type="EMBL" id="CABPRJ010001938">
    <property type="protein sequence ID" value="VVC42130.1"/>
    <property type="molecule type" value="Genomic_DNA"/>
</dbReference>
<gene>
    <name evidence="2" type="ORF">CINCED_3A000002</name>
</gene>
<sequence length="151" mass="17217">MLLTLVRSLLNREYGHVTRDQGMVDLEYLSSSDSMSGLPDSLQLSPRRKENATRPDRLEKARYDLGVQCSSVLDDEVVHRVHKAYLEYGSMSDEGHRYETNGLVAHVGSKLTPYATELRKQMARCRAFSDQTSGSLFDKVRSMIRDLVNKY</sequence>
<reference evidence="2 3" key="1">
    <citation type="submission" date="2019-08" db="EMBL/GenBank/DDBJ databases">
        <authorList>
            <person name="Alioto T."/>
            <person name="Alioto T."/>
            <person name="Gomez Garrido J."/>
        </authorList>
    </citation>
    <scope>NUCLEOTIDE SEQUENCE [LARGE SCALE GENOMIC DNA]</scope>
</reference>
<evidence type="ECO:0000313" key="3">
    <source>
        <dbReference type="Proteomes" id="UP000325440"/>
    </source>
</evidence>
<accession>A0A5E4NEP7</accession>
<dbReference type="Proteomes" id="UP000325440">
    <property type="component" value="Unassembled WGS sequence"/>
</dbReference>
<feature type="compositionally biased region" description="Low complexity" evidence="1">
    <location>
        <begin position="32"/>
        <end position="42"/>
    </location>
</feature>
<evidence type="ECO:0000256" key="1">
    <source>
        <dbReference type="SAM" id="MobiDB-lite"/>
    </source>
</evidence>
<keyword evidence="3" id="KW-1185">Reference proteome</keyword>
<proteinExistence type="predicted"/>